<dbReference type="EMBL" id="JAJSOF020000033">
    <property type="protein sequence ID" value="KAJ4429687.1"/>
    <property type="molecule type" value="Genomic_DNA"/>
</dbReference>
<accession>A0ABQ8S6M0</accession>
<feature type="compositionally biased region" description="Basic and acidic residues" evidence="1">
    <location>
        <begin position="239"/>
        <end position="260"/>
    </location>
</feature>
<comment type="caution">
    <text evidence="2">The sequence shown here is derived from an EMBL/GenBank/DDBJ whole genome shotgun (WGS) entry which is preliminary data.</text>
</comment>
<reference evidence="2 3" key="1">
    <citation type="journal article" date="2022" name="Allergy">
        <title>Genome assembly and annotation of Periplaneta americana reveal a comprehensive cockroach allergen profile.</title>
        <authorList>
            <person name="Wang L."/>
            <person name="Xiong Q."/>
            <person name="Saelim N."/>
            <person name="Wang L."/>
            <person name="Nong W."/>
            <person name="Wan A.T."/>
            <person name="Shi M."/>
            <person name="Liu X."/>
            <person name="Cao Q."/>
            <person name="Hui J.H.L."/>
            <person name="Sookrung N."/>
            <person name="Leung T.F."/>
            <person name="Tungtrongchitr A."/>
            <person name="Tsui S.K.W."/>
        </authorList>
    </citation>
    <scope>NUCLEOTIDE SEQUENCE [LARGE SCALE GENOMIC DNA]</scope>
    <source>
        <strain evidence="2">PWHHKU_190912</strain>
    </source>
</reference>
<gene>
    <name evidence="2" type="ORF">ANN_21888</name>
</gene>
<name>A0ABQ8S6M0_PERAM</name>
<keyword evidence="3" id="KW-1185">Reference proteome</keyword>
<evidence type="ECO:0000313" key="3">
    <source>
        <dbReference type="Proteomes" id="UP001148838"/>
    </source>
</evidence>
<dbReference type="Proteomes" id="UP001148838">
    <property type="component" value="Unassembled WGS sequence"/>
</dbReference>
<organism evidence="2 3">
    <name type="scientific">Periplaneta americana</name>
    <name type="common">American cockroach</name>
    <name type="synonym">Blatta americana</name>
    <dbReference type="NCBI Taxonomy" id="6978"/>
    <lineage>
        <taxon>Eukaryota</taxon>
        <taxon>Metazoa</taxon>
        <taxon>Ecdysozoa</taxon>
        <taxon>Arthropoda</taxon>
        <taxon>Hexapoda</taxon>
        <taxon>Insecta</taxon>
        <taxon>Pterygota</taxon>
        <taxon>Neoptera</taxon>
        <taxon>Polyneoptera</taxon>
        <taxon>Dictyoptera</taxon>
        <taxon>Blattodea</taxon>
        <taxon>Blattoidea</taxon>
        <taxon>Blattidae</taxon>
        <taxon>Blattinae</taxon>
        <taxon>Periplaneta</taxon>
    </lineage>
</organism>
<protein>
    <submittedName>
        <fullName evidence="2">Uncharacterized protein</fullName>
    </submittedName>
</protein>
<proteinExistence type="predicted"/>
<evidence type="ECO:0000313" key="2">
    <source>
        <dbReference type="EMBL" id="KAJ4429687.1"/>
    </source>
</evidence>
<evidence type="ECO:0000256" key="1">
    <source>
        <dbReference type="SAM" id="MobiDB-lite"/>
    </source>
</evidence>
<feature type="region of interest" description="Disordered" evidence="1">
    <location>
        <begin position="216"/>
        <end position="260"/>
    </location>
</feature>
<sequence>MWLADEPREFNLPTLPQRRITYMLEKLPSKYGVHSEDLLWSPVDFCEHVGEECFHVVGSPGMLQRCFSARRLRWAGHVARMGEEKYAYGVFVGRHEGKIPLEWPRRRWEDNIKKDLREELVLNYMETDDSNSHGPQTEVIVDADTVSLETWLSVVDMGFKRPQKRSPREVGSANSTTTHKLQNNRKVIVSVIFRTGRCWSWRLLFPLHYERTLTGNKRRRDQQRPVLKMNQNRSKHVNKNKESKENNKEMEQEEYKKKGN</sequence>